<dbReference type="GO" id="GO:0005737">
    <property type="term" value="C:cytoplasm"/>
    <property type="evidence" value="ECO:0007669"/>
    <property type="project" value="TreeGrafter"/>
</dbReference>
<feature type="domain" description="MsrB" evidence="10">
    <location>
        <begin position="7"/>
        <end position="129"/>
    </location>
</feature>
<dbReference type="STRING" id="252514.A3224_09565"/>
<protein>
    <recommendedName>
        <fullName evidence="4">Peptide methionine sulfoxide reductase MsrB</fullName>
        <ecNumber evidence="3">1.8.4.12</ecNumber>
    </recommendedName>
    <alternativeName>
        <fullName evidence="9">Peptide-methionine (R)-S-oxide reductase</fullName>
    </alternativeName>
</protein>
<accession>A0A143HND6</accession>
<evidence type="ECO:0000256" key="8">
    <source>
        <dbReference type="ARBA" id="ARBA00048488"/>
    </source>
</evidence>
<keyword evidence="7 12" id="KW-0560">Oxidoreductase</keyword>
<keyword evidence="6" id="KW-0862">Zinc</keyword>
<comment type="cofactor">
    <cofactor evidence="1">
        <name>Zn(2+)</name>
        <dbReference type="ChEBI" id="CHEBI:29105"/>
    </cofactor>
</comment>
<evidence type="ECO:0000256" key="4">
    <source>
        <dbReference type="ARBA" id="ARBA00021130"/>
    </source>
</evidence>
<evidence type="ECO:0000256" key="7">
    <source>
        <dbReference type="ARBA" id="ARBA00023002"/>
    </source>
</evidence>
<evidence type="ECO:0000313" key="12">
    <source>
        <dbReference type="EMBL" id="MCX2801461.1"/>
    </source>
</evidence>
<dbReference type="NCBIfam" id="TIGR00357">
    <property type="entry name" value="peptide-methionine (R)-S-oxide reductase MsrB"/>
    <property type="match status" value="1"/>
</dbReference>
<dbReference type="InterPro" id="IPR028427">
    <property type="entry name" value="Met_Sox_Rdtase_MsrB"/>
</dbReference>
<evidence type="ECO:0000256" key="3">
    <source>
        <dbReference type="ARBA" id="ARBA00012499"/>
    </source>
</evidence>
<dbReference type="GO" id="GO:0033743">
    <property type="term" value="F:peptide-methionine (R)-S-oxide reductase activity"/>
    <property type="evidence" value="ECO:0007669"/>
    <property type="project" value="UniProtKB-EC"/>
</dbReference>
<evidence type="ECO:0000313" key="11">
    <source>
        <dbReference type="EMBL" id="AMX02792.1"/>
    </source>
</evidence>
<evidence type="ECO:0000256" key="6">
    <source>
        <dbReference type="ARBA" id="ARBA00022833"/>
    </source>
</evidence>
<comment type="similarity">
    <text evidence="2">Belongs to the MsrB Met sulfoxide reductase family.</text>
</comment>
<reference evidence="13" key="1">
    <citation type="submission" date="2016-03" db="EMBL/GenBank/DDBJ databases">
        <authorList>
            <person name="Lee Y.-S."/>
            <person name="Choi Y.-L."/>
        </authorList>
    </citation>
    <scope>NUCLEOTIDE SEQUENCE [LARGE SCALE GENOMIC DNA]</scope>
    <source>
        <strain evidence="13">DAU221</strain>
    </source>
</reference>
<dbReference type="GO" id="GO:0030091">
    <property type="term" value="P:protein repair"/>
    <property type="evidence" value="ECO:0007669"/>
    <property type="project" value="InterPro"/>
</dbReference>
<dbReference type="GeneID" id="76608297"/>
<dbReference type="OrthoDB" id="9785497at2"/>
<proteinExistence type="inferred from homology"/>
<dbReference type="InterPro" id="IPR011057">
    <property type="entry name" value="Mss4-like_sf"/>
</dbReference>
<dbReference type="EMBL" id="CP014864">
    <property type="protein sequence ID" value="AMX02792.1"/>
    <property type="molecule type" value="Genomic_DNA"/>
</dbReference>
<evidence type="ECO:0000259" key="10">
    <source>
        <dbReference type="PROSITE" id="PS51790"/>
    </source>
</evidence>
<dbReference type="Proteomes" id="UP001209730">
    <property type="component" value="Unassembled WGS sequence"/>
</dbReference>
<dbReference type="PROSITE" id="PS51790">
    <property type="entry name" value="MSRB"/>
    <property type="match status" value="1"/>
</dbReference>
<dbReference type="GO" id="GO:0006979">
    <property type="term" value="P:response to oxidative stress"/>
    <property type="evidence" value="ECO:0007669"/>
    <property type="project" value="InterPro"/>
</dbReference>
<dbReference type="Proteomes" id="UP000076077">
    <property type="component" value="Chromosome"/>
</dbReference>
<dbReference type="Gene3D" id="2.170.150.20">
    <property type="entry name" value="Peptide methionine sulfoxide reductase"/>
    <property type="match status" value="1"/>
</dbReference>
<dbReference type="EC" id="1.8.4.12" evidence="3"/>
<evidence type="ECO:0000256" key="2">
    <source>
        <dbReference type="ARBA" id="ARBA00007174"/>
    </source>
</evidence>
<dbReference type="KEGG" id="mthd:A3224_09565"/>
<dbReference type="Pfam" id="PF01641">
    <property type="entry name" value="SelR"/>
    <property type="match status" value="1"/>
</dbReference>
<evidence type="ECO:0000256" key="1">
    <source>
        <dbReference type="ARBA" id="ARBA00001947"/>
    </source>
</evidence>
<sequence>MSKVQDDNYWRDVLTPAEFHVCREGGTEEPFTGEYWNVYEDGLYRCRCCGEVLFDSDRKFDAHCGWPSFDAVARPGAVKERPDNSLGMLRTEVVCANCGSHLGHVFPDGPTETGLRYCINSLSIKLDIEAKRKKVAQGGKH</sequence>
<dbReference type="GO" id="GO:0046872">
    <property type="term" value="F:metal ion binding"/>
    <property type="evidence" value="ECO:0007669"/>
    <property type="project" value="UniProtKB-KW"/>
</dbReference>
<organism evidence="11 13">
    <name type="scientific">Microbulbifer thermotolerans</name>
    <dbReference type="NCBI Taxonomy" id="252514"/>
    <lineage>
        <taxon>Bacteria</taxon>
        <taxon>Pseudomonadati</taxon>
        <taxon>Pseudomonadota</taxon>
        <taxon>Gammaproteobacteria</taxon>
        <taxon>Cellvibrionales</taxon>
        <taxon>Microbulbiferaceae</taxon>
        <taxon>Microbulbifer</taxon>
    </lineage>
</organism>
<dbReference type="SUPFAM" id="SSF51316">
    <property type="entry name" value="Mss4-like"/>
    <property type="match status" value="1"/>
</dbReference>
<keyword evidence="13" id="KW-1185">Reference proteome</keyword>
<dbReference type="EMBL" id="JAPHQB010000008">
    <property type="protein sequence ID" value="MCX2801461.1"/>
    <property type="molecule type" value="Genomic_DNA"/>
</dbReference>
<dbReference type="InterPro" id="IPR002579">
    <property type="entry name" value="Met_Sox_Rdtase_MsrB_dom"/>
</dbReference>
<dbReference type="FunFam" id="2.170.150.20:FF:000001">
    <property type="entry name" value="Peptide methionine sulfoxide reductase MsrB"/>
    <property type="match status" value="1"/>
</dbReference>
<evidence type="ECO:0000256" key="9">
    <source>
        <dbReference type="ARBA" id="ARBA00075819"/>
    </source>
</evidence>
<dbReference type="AlphaFoldDB" id="A0A143HND6"/>
<keyword evidence="5" id="KW-0479">Metal-binding</keyword>
<reference evidence="12" key="3">
    <citation type="submission" date="2022-11" db="EMBL/GenBank/DDBJ databases">
        <title>Chitin-degrading and fungicidal potential of chitinolytic bacterial strains from marine environment of the Pacific Ocean regions.</title>
        <authorList>
            <person name="Pentekhina I."/>
            <person name="Nedashkovskaya O."/>
            <person name="Seitkalieva A."/>
            <person name="Podvolotskaya A."/>
            <person name="Tekutyeva L."/>
            <person name="Balabanova L."/>
        </authorList>
    </citation>
    <scope>NUCLEOTIDE SEQUENCE</scope>
    <source>
        <strain evidence="12">KMM 6838</strain>
    </source>
</reference>
<gene>
    <name evidence="12" type="primary">msrB</name>
    <name evidence="11" type="ORF">A3224_09565</name>
    <name evidence="12" type="ORF">OQJ68_06650</name>
</gene>
<comment type="catalytic activity">
    <reaction evidence="8">
        <text>L-methionyl-[protein] + [thioredoxin]-disulfide + H2O = L-methionyl-(R)-S-oxide-[protein] + [thioredoxin]-dithiol</text>
        <dbReference type="Rhea" id="RHEA:24164"/>
        <dbReference type="Rhea" id="RHEA-COMP:10698"/>
        <dbReference type="Rhea" id="RHEA-COMP:10700"/>
        <dbReference type="Rhea" id="RHEA-COMP:12313"/>
        <dbReference type="Rhea" id="RHEA-COMP:12314"/>
        <dbReference type="ChEBI" id="CHEBI:15377"/>
        <dbReference type="ChEBI" id="CHEBI:16044"/>
        <dbReference type="ChEBI" id="CHEBI:29950"/>
        <dbReference type="ChEBI" id="CHEBI:45764"/>
        <dbReference type="ChEBI" id="CHEBI:50058"/>
        <dbReference type="EC" id="1.8.4.12"/>
    </reaction>
</comment>
<dbReference type="PANTHER" id="PTHR10173">
    <property type="entry name" value="METHIONINE SULFOXIDE REDUCTASE"/>
    <property type="match status" value="1"/>
</dbReference>
<evidence type="ECO:0000313" key="13">
    <source>
        <dbReference type="Proteomes" id="UP000076077"/>
    </source>
</evidence>
<dbReference type="PANTHER" id="PTHR10173:SF52">
    <property type="entry name" value="METHIONINE-R-SULFOXIDE REDUCTASE B1"/>
    <property type="match status" value="1"/>
</dbReference>
<name>A0A143HND6_MICTH</name>
<evidence type="ECO:0000256" key="5">
    <source>
        <dbReference type="ARBA" id="ARBA00022723"/>
    </source>
</evidence>
<dbReference type="RefSeq" id="WP_067153767.1">
    <property type="nucleotide sequence ID" value="NZ_CP014864.1"/>
</dbReference>
<reference evidence="11" key="2">
    <citation type="submission" date="2016-03" db="EMBL/GenBank/DDBJ databases">
        <authorList>
            <person name="Ploux O."/>
        </authorList>
    </citation>
    <scope>NUCLEOTIDE SEQUENCE [LARGE SCALE GENOMIC DNA]</scope>
    <source>
        <strain evidence="11">DAU221</strain>
    </source>
</reference>